<dbReference type="Pfam" id="PF00384">
    <property type="entry name" value="Molybdopterin"/>
    <property type="match status" value="1"/>
</dbReference>
<comment type="cofactor">
    <cofactor evidence="1">
        <name>Mo-bis(molybdopterin guanine dinucleotide)</name>
        <dbReference type="ChEBI" id="CHEBI:60539"/>
    </cofactor>
</comment>
<evidence type="ECO:0000256" key="2">
    <source>
        <dbReference type="ARBA" id="ARBA00010312"/>
    </source>
</evidence>
<protein>
    <submittedName>
        <fullName evidence="10">Molybdopterin-dependent oxidoreductase</fullName>
    </submittedName>
</protein>
<keyword evidence="4" id="KW-0479">Metal-binding</keyword>
<evidence type="ECO:0000259" key="7">
    <source>
        <dbReference type="Pfam" id="PF00384"/>
    </source>
</evidence>
<dbReference type="Gene3D" id="3.90.55.10">
    <property type="entry name" value="Dimethylsulfoxide Reductase, domain 3"/>
    <property type="match status" value="1"/>
</dbReference>
<gene>
    <name evidence="10" type="ORF">KDD93_01010</name>
</gene>
<keyword evidence="5" id="KW-0574">Periplasm</keyword>
<dbReference type="Proteomes" id="UP000682951">
    <property type="component" value="Unassembled WGS sequence"/>
</dbReference>
<proteinExistence type="inferred from homology"/>
<keyword evidence="3" id="KW-0500">Molybdenum</keyword>
<dbReference type="EMBL" id="JAGSSW010000001">
    <property type="protein sequence ID" value="MBR8463153.1"/>
    <property type="molecule type" value="Genomic_DNA"/>
</dbReference>
<evidence type="ECO:0000256" key="6">
    <source>
        <dbReference type="ARBA" id="ARBA00023002"/>
    </source>
</evidence>
<evidence type="ECO:0000313" key="11">
    <source>
        <dbReference type="Proteomes" id="UP000682951"/>
    </source>
</evidence>
<dbReference type="InterPro" id="IPR050612">
    <property type="entry name" value="Prok_Mopterin_Oxidored"/>
</dbReference>
<dbReference type="Gene3D" id="3.40.50.740">
    <property type="match status" value="1"/>
</dbReference>
<evidence type="ECO:0000259" key="8">
    <source>
        <dbReference type="Pfam" id="PF01568"/>
    </source>
</evidence>
<evidence type="ECO:0000313" key="10">
    <source>
        <dbReference type="EMBL" id="MBR8463153.1"/>
    </source>
</evidence>
<dbReference type="Pfam" id="PF18364">
    <property type="entry name" value="Molybdopterin_N"/>
    <property type="match status" value="1"/>
</dbReference>
<dbReference type="Pfam" id="PF01568">
    <property type="entry name" value="Molydop_binding"/>
    <property type="match status" value="1"/>
</dbReference>
<dbReference type="PANTHER" id="PTHR43742:SF10">
    <property type="entry name" value="TRIMETHYLAMINE-N-OXIDE REDUCTASE 2"/>
    <property type="match status" value="1"/>
</dbReference>
<sequence length="816" mass="91270">MQRRNFLKLGALGATSLTAKQLSSVEQGIFDEKMDLCANKFGAFYVKTIGGRVVDTQPFEGDAAPTVLNNALSDHIQNETRVKYPYIRKSFLADPNNPKPELRGREEFVRVSWDTAIQLSAKILKENHDKYGSEAIYGQVYQWGSLGKVGHGQRTAKRMLNVLGGYVNELGGYSYGAAQTILPHVTGSIDPTHNPTKWEAILKEAKTIVFWGTNPVVSNKIAIGVPMHNSYHYYAKMKELQKKKELKIYSVDVYNNETSQYLDADFIGVVPCSDTAMMLGMCHYLYESGKFDKAFIDRYTVGFDKFLPYLLGKTDGVVKNLAWATKICGVSEAKLKELTDTLAKDNAVIVTGYAIQRQHHGEMAYWALITLSAMLGHIGKIGGGFVMNDQMHKNADETYIAPKLKAFSPQVSDKFIAPNGVLSKPQGYEMPNSRLIDALLEPGKELARNGKIYKLPHIRVIFNANGSTFTRHQDTNRAVAALKKVSAIITTEPFWTSNAKFSDIVLPVALECERTDIEFANSSGEYLFAIKPLVTPIGESKSDFEIARLLCKEWGREEAFSEGKTELEWVKEIYADAANKARGLGVQMPSFDEFWERGYVKFDKVDESKRYFTNYADFRADPSKNPLKTPSGKLEIYSETIASFGYDDCPPHATWMPPFEWLGDKNKKYPIAVSGAHSKFRLHSQLNNSVLRNYNEIREREPVLISPKTAAERGIKTGDVVRVYNDRGEILCGALVSEMALDDVIIISEGAWYDPIKFGEKSLCKHGNINVLTKDIGSSKLSQSNTAHTSLVQVEKFKGKLEPISAFDRPVTIENL</sequence>
<evidence type="ECO:0000256" key="3">
    <source>
        <dbReference type="ARBA" id="ARBA00022505"/>
    </source>
</evidence>
<dbReference type="PROSITE" id="PS00932">
    <property type="entry name" value="MOLYBDOPTERIN_PROK_3"/>
    <property type="match status" value="1"/>
</dbReference>
<dbReference type="InterPro" id="IPR006656">
    <property type="entry name" value="Mopterin_OxRdtase"/>
</dbReference>
<dbReference type="PANTHER" id="PTHR43742">
    <property type="entry name" value="TRIMETHYLAMINE-N-OXIDE REDUCTASE"/>
    <property type="match status" value="1"/>
</dbReference>
<keyword evidence="11" id="KW-1185">Reference proteome</keyword>
<comment type="similarity">
    <text evidence="2">Belongs to the prokaryotic molybdopterin-containing oxidoreductase family.</text>
</comment>
<dbReference type="InterPro" id="IPR006655">
    <property type="entry name" value="Mopterin_OxRdtase_prok_CS"/>
</dbReference>
<feature type="domain" description="Molybdopterin oxidoreductase" evidence="7">
    <location>
        <begin position="81"/>
        <end position="552"/>
    </location>
</feature>
<evidence type="ECO:0000256" key="5">
    <source>
        <dbReference type="ARBA" id="ARBA00022764"/>
    </source>
</evidence>
<dbReference type="InterPro" id="IPR006657">
    <property type="entry name" value="MoPterin_dinucl-bd_dom"/>
</dbReference>
<dbReference type="Gene3D" id="2.40.40.20">
    <property type="match status" value="1"/>
</dbReference>
<evidence type="ECO:0000256" key="1">
    <source>
        <dbReference type="ARBA" id="ARBA00001942"/>
    </source>
</evidence>
<reference evidence="10 11" key="1">
    <citation type="submission" date="2021-04" db="EMBL/GenBank/DDBJ databases">
        <title>Molecular and phenotypic characterization and identification of bacterial isolates recovered from the Anatolian ground squirrels (Spermophilus xanthoprymnus) and which have the potential to form a new species in the Campylobacter genus.</title>
        <authorList>
            <person name="Aydin F."/>
            <person name="Abay S."/>
            <person name="Kayman T."/>
            <person name="Karakaya E."/>
            <person name="Mustak H.K."/>
            <person name="Mustak I.B."/>
            <person name="Bilgin N."/>
            <person name="Duzler A."/>
            <person name="Sahin O."/>
            <person name="Guran O."/>
            <person name="Saticioglu I.B."/>
        </authorList>
    </citation>
    <scope>NUCLEOTIDE SEQUENCE [LARGE SCALE GENOMIC DNA]</scope>
    <source>
        <strain evidence="11">faydin-G24</strain>
    </source>
</reference>
<dbReference type="InterPro" id="IPR009010">
    <property type="entry name" value="Asp_de-COase-like_dom_sf"/>
</dbReference>
<dbReference type="InterPro" id="IPR041460">
    <property type="entry name" value="Molybdopterin_N"/>
</dbReference>
<accession>A0ABS5HGB4</accession>
<name>A0ABS5HGB4_9BACT</name>
<dbReference type="SUPFAM" id="SSF50692">
    <property type="entry name" value="ADC-like"/>
    <property type="match status" value="1"/>
</dbReference>
<organism evidence="10 11">
    <name type="scientific">Campylobacter anatolicus</name>
    <dbReference type="NCBI Taxonomy" id="2829105"/>
    <lineage>
        <taxon>Bacteria</taxon>
        <taxon>Pseudomonadati</taxon>
        <taxon>Campylobacterota</taxon>
        <taxon>Epsilonproteobacteria</taxon>
        <taxon>Campylobacterales</taxon>
        <taxon>Campylobacteraceae</taxon>
        <taxon>Campylobacter</taxon>
    </lineage>
</organism>
<evidence type="ECO:0000259" key="9">
    <source>
        <dbReference type="Pfam" id="PF18364"/>
    </source>
</evidence>
<dbReference type="Gene3D" id="3.40.228.10">
    <property type="entry name" value="Dimethylsulfoxide Reductase, domain 2"/>
    <property type="match status" value="1"/>
</dbReference>
<feature type="domain" description="Molybdopterin dinucleotide-binding" evidence="8">
    <location>
        <begin position="675"/>
        <end position="789"/>
    </location>
</feature>
<evidence type="ECO:0000256" key="4">
    <source>
        <dbReference type="ARBA" id="ARBA00022723"/>
    </source>
</evidence>
<dbReference type="RefSeq" id="WP_212141394.1">
    <property type="nucleotide sequence ID" value="NZ_JAGSSW010000001.1"/>
</dbReference>
<keyword evidence="6" id="KW-0560">Oxidoreductase</keyword>
<feature type="domain" description="Molybdopterin oxidoreductase N-terminal" evidence="9">
    <location>
        <begin position="41"/>
        <end position="73"/>
    </location>
</feature>
<dbReference type="SUPFAM" id="SSF53706">
    <property type="entry name" value="Formate dehydrogenase/DMSO reductase, domains 1-3"/>
    <property type="match status" value="1"/>
</dbReference>
<comment type="caution">
    <text evidence="10">The sequence shown here is derived from an EMBL/GenBank/DDBJ whole genome shotgun (WGS) entry which is preliminary data.</text>
</comment>